<reference evidence="1" key="1">
    <citation type="submission" date="2020-08" db="EMBL/GenBank/DDBJ databases">
        <authorList>
            <person name="Cejkova D."/>
            <person name="Kubasova T."/>
            <person name="Jahodarova E."/>
            <person name="Rychlik I."/>
        </authorList>
    </citation>
    <scope>NUCLEOTIDE SEQUENCE</scope>
    <source>
        <strain evidence="1">An582</strain>
    </source>
</reference>
<evidence type="ECO:0008006" key="3">
    <source>
        <dbReference type="Google" id="ProtNLM"/>
    </source>
</evidence>
<name>A0A939BH17_9CLOT</name>
<evidence type="ECO:0000313" key="1">
    <source>
        <dbReference type="EMBL" id="MBM6948311.1"/>
    </source>
</evidence>
<organism evidence="1 2">
    <name type="scientific">Mordavella massiliensis</name>
    <dbReference type="NCBI Taxonomy" id="1871024"/>
    <lineage>
        <taxon>Bacteria</taxon>
        <taxon>Bacillati</taxon>
        <taxon>Bacillota</taxon>
        <taxon>Clostridia</taxon>
        <taxon>Eubacteriales</taxon>
        <taxon>Clostridiaceae</taxon>
        <taxon>Mordavella</taxon>
    </lineage>
</organism>
<dbReference type="Proteomes" id="UP000705508">
    <property type="component" value="Unassembled WGS sequence"/>
</dbReference>
<dbReference type="AlphaFoldDB" id="A0A939BH17"/>
<protein>
    <recommendedName>
        <fullName evidence="3">DUF1444 domain-containing protein</fullName>
    </recommendedName>
</protein>
<reference evidence="1" key="2">
    <citation type="journal article" date="2021" name="Sci. Rep.">
        <title>The distribution of antibiotic resistance genes in chicken gut microbiota commensals.</title>
        <authorList>
            <person name="Juricova H."/>
            <person name="Matiasovicova J."/>
            <person name="Kubasova T."/>
            <person name="Cejkova D."/>
            <person name="Rychlik I."/>
        </authorList>
    </citation>
    <scope>NUCLEOTIDE SEQUENCE</scope>
    <source>
        <strain evidence="1">An582</strain>
    </source>
</reference>
<gene>
    <name evidence="1" type="ORF">H6A20_06520</name>
</gene>
<accession>A0A939BH17</accession>
<sequence>MKKYEEEHYLLENIKDKIYPWVKEELRDIHALNGKDISEKDTPLISFVGDLTVMLVIQRGEDAYEIIKDNMLPPDCDIEQLYYTACENLAKNVEYVIGHTWFGGMVIVADGYHEASSLCLKHIWDVCAQRLEDDLAIMVPSKDMVVFVPAGDEVKLQRLMEFGNEAYERSQDRVSRNLLLFTREGKELLAYDKVQH</sequence>
<dbReference type="RefSeq" id="WP_204906333.1">
    <property type="nucleotide sequence ID" value="NZ_JACJKS010000007.1"/>
</dbReference>
<proteinExistence type="predicted"/>
<comment type="caution">
    <text evidence="1">The sequence shown here is derived from an EMBL/GenBank/DDBJ whole genome shotgun (WGS) entry which is preliminary data.</text>
</comment>
<evidence type="ECO:0000313" key="2">
    <source>
        <dbReference type="Proteomes" id="UP000705508"/>
    </source>
</evidence>
<dbReference type="EMBL" id="JACJKS010000007">
    <property type="protein sequence ID" value="MBM6948311.1"/>
    <property type="molecule type" value="Genomic_DNA"/>
</dbReference>